<keyword evidence="2" id="KW-1185">Reference proteome</keyword>
<protein>
    <submittedName>
        <fullName evidence="1">Uncharacterized protein</fullName>
    </submittedName>
</protein>
<reference evidence="1 2" key="1">
    <citation type="journal article" date="2019" name="Nat. Ecol. Evol.">
        <title>Megaphylogeny resolves global patterns of mushroom evolution.</title>
        <authorList>
            <person name="Varga T."/>
            <person name="Krizsan K."/>
            <person name="Foldi C."/>
            <person name="Dima B."/>
            <person name="Sanchez-Garcia M."/>
            <person name="Sanchez-Ramirez S."/>
            <person name="Szollosi G.J."/>
            <person name="Szarkandi J.G."/>
            <person name="Papp V."/>
            <person name="Albert L."/>
            <person name="Andreopoulos W."/>
            <person name="Angelini C."/>
            <person name="Antonin V."/>
            <person name="Barry K.W."/>
            <person name="Bougher N.L."/>
            <person name="Buchanan P."/>
            <person name="Buyck B."/>
            <person name="Bense V."/>
            <person name="Catcheside P."/>
            <person name="Chovatia M."/>
            <person name="Cooper J."/>
            <person name="Damon W."/>
            <person name="Desjardin D."/>
            <person name="Finy P."/>
            <person name="Geml J."/>
            <person name="Haridas S."/>
            <person name="Hughes K."/>
            <person name="Justo A."/>
            <person name="Karasinski D."/>
            <person name="Kautmanova I."/>
            <person name="Kiss B."/>
            <person name="Kocsube S."/>
            <person name="Kotiranta H."/>
            <person name="LaButti K.M."/>
            <person name="Lechner B.E."/>
            <person name="Liimatainen K."/>
            <person name="Lipzen A."/>
            <person name="Lukacs Z."/>
            <person name="Mihaltcheva S."/>
            <person name="Morgado L.N."/>
            <person name="Niskanen T."/>
            <person name="Noordeloos M.E."/>
            <person name="Ohm R.A."/>
            <person name="Ortiz-Santana B."/>
            <person name="Ovrebo C."/>
            <person name="Racz N."/>
            <person name="Riley R."/>
            <person name="Savchenko A."/>
            <person name="Shiryaev A."/>
            <person name="Soop K."/>
            <person name="Spirin V."/>
            <person name="Szebenyi C."/>
            <person name="Tomsovsky M."/>
            <person name="Tulloss R.E."/>
            <person name="Uehling J."/>
            <person name="Grigoriev I.V."/>
            <person name="Vagvolgyi C."/>
            <person name="Papp T."/>
            <person name="Martin F.M."/>
            <person name="Miettinen O."/>
            <person name="Hibbett D.S."/>
            <person name="Nagy L.G."/>
        </authorList>
    </citation>
    <scope>NUCLEOTIDE SEQUENCE [LARGE SCALE GENOMIC DNA]</scope>
    <source>
        <strain evidence="1 2">HHB13444</strain>
    </source>
</reference>
<evidence type="ECO:0000313" key="2">
    <source>
        <dbReference type="Proteomes" id="UP000308197"/>
    </source>
</evidence>
<dbReference type="InParanoid" id="A0A5C3PIE9"/>
<dbReference type="Proteomes" id="UP000308197">
    <property type="component" value="Unassembled WGS sequence"/>
</dbReference>
<gene>
    <name evidence="1" type="ORF">K466DRAFT_585803</name>
</gene>
<proteinExistence type="predicted"/>
<dbReference type="AlphaFoldDB" id="A0A5C3PIE9"/>
<organism evidence="1 2">
    <name type="scientific">Polyporus arcularius HHB13444</name>
    <dbReference type="NCBI Taxonomy" id="1314778"/>
    <lineage>
        <taxon>Eukaryota</taxon>
        <taxon>Fungi</taxon>
        <taxon>Dikarya</taxon>
        <taxon>Basidiomycota</taxon>
        <taxon>Agaricomycotina</taxon>
        <taxon>Agaricomycetes</taxon>
        <taxon>Polyporales</taxon>
        <taxon>Polyporaceae</taxon>
        <taxon>Polyporus</taxon>
    </lineage>
</organism>
<name>A0A5C3PIE9_9APHY</name>
<sequence length="73" mass="8291">MCEHELIGDYYRGCQHFHGRYYSGERVDCMSPKCKTSAAHVHNPNLGCRCATIVTNRNKVQSVIHAKHPDCSE</sequence>
<evidence type="ECO:0000313" key="1">
    <source>
        <dbReference type="EMBL" id="TFK88108.1"/>
    </source>
</evidence>
<dbReference type="EMBL" id="ML211125">
    <property type="protein sequence ID" value="TFK88108.1"/>
    <property type="molecule type" value="Genomic_DNA"/>
</dbReference>
<accession>A0A5C3PIE9</accession>